<sequence>MNVAEAVASRRSIRSFLDTPVPLETVRRVLEQARMTPSGCNYQPWEATVLTGEPLASLQQRLLASQPDDPQEYDFAAPGQVLKYQQRLSNLGKAMYGAMAVARDNSEQRADFVKMNMVSFGAPVLLLCHFPKLMKEPQWSDCGMWLQTIMLLLRGEGLDSCPQEYMGVYGRTIKDHLGLGEDILLFCGLGIGWRDPDAPVNNFERERVPLDEHVTFHGFG</sequence>
<dbReference type="SUPFAM" id="SSF55469">
    <property type="entry name" value="FMN-dependent nitroreductase-like"/>
    <property type="match status" value="1"/>
</dbReference>
<protein>
    <submittedName>
        <fullName evidence="7">Nitroreductase</fullName>
    </submittedName>
</protein>
<gene>
    <name evidence="7" type="ORF">C7451_1102</name>
</gene>
<keyword evidence="8" id="KW-1185">Reference proteome</keyword>
<evidence type="ECO:0000256" key="2">
    <source>
        <dbReference type="ARBA" id="ARBA00007118"/>
    </source>
</evidence>
<dbReference type="InterPro" id="IPR029479">
    <property type="entry name" value="Nitroreductase"/>
</dbReference>
<dbReference type="EMBL" id="QJJM01000010">
    <property type="protein sequence ID" value="PXW73275.1"/>
    <property type="molecule type" value="Genomic_DNA"/>
</dbReference>
<evidence type="ECO:0000313" key="7">
    <source>
        <dbReference type="EMBL" id="PXW73275.1"/>
    </source>
</evidence>
<organism evidence="7 8">
    <name type="scientific">Blastomonas natatoria</name>
    <dbReference type="NCBI Taxonomy" id="34015"/>
    <lineage>
        <taxon>Bacteria</taxon>
        <taxon>Pseudomonadati</taxon>
        <taxon>Pseudomonadota</taxon>
        <taxon>Alphaproteobacteria</taxon>
        <taxon>Sphingomonadales</taxon>
        <taxon>Sphingomonadaceae</taxon>
        <taxon>Blastomonas</taxon>
    </lineage>
</organism>
<dbReference type="RefSeq" id="WP_110299431.1">
    <property type="nucleotide sequence ID" value="NZ_QJJM01000010.1"/>
</dbReference>
<dbReference type="CDD" id="cd02136">
    <property type="entry name" value="PnbA_NfnB-like"/>
    <property type="match status" value="1"/>
</dbReference>
<dbReference type="AlphaFoldDB" id="A0A2V3UZ53"/>
<dbReference type="InterPro" id="IPR000415">
    <property type="entry name" value="Nitroreductase-like"/>
</dbReference>
<dbReference type="Proteomes" id="UP000248014">
    <property type="component" value="Unassembled WGS sequence"/>
</dbReference>
<evidence type="ECO:0000313" key="8">
    <source>
        <dbReference type="Proteomes" id="UP000248014"/>
    </source>
</evidence>
<evidence type="ECO:0000256" key="3">
    <source>
        <dbReference type="ARBA" id="ARBA00022630"/>
    </source>
</evidence>
<dbReference type="PANTHER" id="PTHR43673">
    <property type="entry name" value="NAD(P)H NITROREDUCTASE YDGI-RELATED"/>
    <property type="match status" value="1"/>
</dbReference>
<dbReference type="Gene3D" id="3.40.109.10">
    <property type="entry name" value="NADH Oxidase"/>
    <property type="match status" value="1"/>
</dbReference>
<keyword evidence="4" id="KW-0288">FMN</keyword>
<evidence type="ECO:0000259" key="6">
    <source>
        <dbReference type="Pfam" id="PF00881"/>
    </source>
</evidence>
<dbReference type="Pfam" id="PF00881">
    <property type="entry name" value="Nitroreductase"/>
    <property type="match status" value="1"/>
</dbReference>
<dbReference type="PANTHER" id="PTHR43673:SF2">
    <property type="entry name" value="NITROREDUCTASE"/>
    <property type="match status" value="1"/>
</dbReference>
<evidence type="ECO:0000256" key="4">
    <source>
        <dbReference type="ARBA" id="ARBA00022643"/>
    </source>
</evidence>
<accession>A0A2V3UZ53</accession>
<dbReference type="GO" id="GO:0016491">
    <property type="term" value="F:oxidoreductase activity"/>
    <property type="evidence" value="ECO:0007669"/>
    <property type="project" value="UniProtKB-KW"/>
</dbReference>
<feature type="domain" description="Nitroreductase" evidence="6">
    <location>
        <begin position="7"/>
        <end position="190"/>
    </location>
</feature>
<reference evidence="7 8" key="1">
    <citation type="submission" date="2018-05" db="EMBL/GenBank/DDBJ databases">
        <title>Genomic Encyclopedia of Type Strains, Phase IV (KMG-IV): sequencing the most valuable type-strain genomes for metagenomic binning, comparative biology and taxonomic classification.</title>
        <authorList>
            <person name="Goeker M."/>
        </authorList>
    </citation>
    <scope>NUCLEOTIDE SEQUENCE [LARGE SCALE GENOMIC DNA]</scope>
    <source>
        <strain evidence="7 8">DSM 3183</strain>
    </source>
</reference>
<evidence type="ECO:0000256" key="1">
    <source>
        <dbReference type="ARBA" id="ARBA00001917"/>
    </source>
</evidence>
<comment type="cofactor">
    <cofactor evidence="1">
        <name>FMN</name>
        <dbReference type="ChEBI" id="CHEBI:58210"/>
    </cofactor>
</comment>
<keyword evidence="3" id="KW-0285">Flavoprotein</keyword>
<comment type="similarity">
    <text evidence="2">Belongs to the nitroreductase family.</text>
</comment>
<comment type="caution">
    <text evidence="7">The sequence shown here is derived from an EMBL/GenBank/DDBJ whole genome shotgun (WGS) entry which is preliminary data.</text>
</comment>
<dbReference type="OrthoDB" id="9802510at2"/>
<proteinExistence type="inferred from homology"/>
<keyword evidence="5" id="KW-0560">Oxidoreductase</keyword>
<evidence type="ECO:0000256" key="5">
    <source>
        <dbReference type="ARBA" id="ARBA00023002"/>
    </source>
</evidence>
<name>A0A2V3UZ53_9SPHN</name>